<feature type="domain" description="B5" evidence="11">
    <location>
        <begin position="292"/>
        <end position="377"/>
    </location>
</feature>
<name>A0A4D6WJX9_9FLOR</name>
<evidence type="ECO:0000256" key="9">
    <source>
        <dbReference type="ARBA" id="ARBA00023146"/>
    </source>
</evidence>
<dbReference type="Gene3D" id="3.30.56.10">
    <property type="match status" value="2"/>
</dbReference>
<dbReference type="GO" id="GO:0005524">
    <property type="term" value="F:ATP binding"/>
    <property type="evidence" value="ECO:0007669"/>
    <property type="project" value="UniProtKB-KW"/>
</dbReference>
<dbReference type="PANTHER" id="PTHR10947">
    <property type="entry name" value="PHENYLALANYL-TRNA SYNTHETASE BETA CHAIN AND LEUCINE-RICH REPEAT-CONTAINING PROTEIN 47"/>
    <property type="match status" value="1"/>
</dbReference>
<evidence type="ECO:0000256" key="5">
    <source>
        <dbReference type="ARBA" id="ARBA00022741"/>
    </source>
</evidence>
<dbReference type="InterPro" id="IPR045864">
    <property type="entry name" value="aa-tRNA-synth_II/BPL/LPL"/>
</dbReference>
<dbReference type="InterPro" id="IPR045060">
    <property type="entry name" value="Phe-tRNA-ligase_IIc_bsu"/>
</dbReference>
<dbReference type="SUPFAM" id="SSF46955">
    <property type="entry name" value="Putative DNA-binding domain"/>
    <property type="match status" value="2"/>
</dbReference>
<evidence type="ECO:0000256" key="6">
    <source>
        <dbReference type="ARBA" id="ARBA00022840"/>
    </source>
</evidence>
<dbReference type="EC" id="6.1.1.20" evidence="2"/>
<evidence type="ECO:0000259" key="10">
    <source>
        <dbReference type="PROSITE" id="PS51447"/>
    </source>
</evidence>
<dbReference type="GO" id="GO:0006432">
    <property type="term" value="P:phenylalanyl-tRNA aminoacylation"/>
    <property type="evidence" value="ECO:0007669"/>
    <property type="project" value="InterPro"/>
</dbReference>
<dbReference type="SUPFAM" id="SSF56037">
    <property type="entry name" value="PheT/TilS domain"/>
    <property type="match status" value="1"/>
</dbReference>
<dbReference type="SMART" id="SM00896">
    <property type="entry name" value="FDX-ACB"/>
    <property type="match status" value="1"/>
</dbReference>
<dbReference type="PROSITE" id="PS51483">
    <property type="entry name" value="B5"/>
    <property type="match status" value="1"/>
</dbReference>
<dbReference type="AlphaFoldDB" id="A0A4D6WJX9"/>
<protein>
    <recommendedName>
        <fullName evidence="2">phenylalanine--tRNA ligase</fullName>
        <ecNumber evidence="2">6.1.1.20</ecNumber>
    </recommendedName>
</protein>
<dbReference type="EMBL" id="MK814610">
    <property type="protein sequence ID" value="QCI04354.1"/>
    <property type="molecule type" value="Genomic_DNA"/>
</dbReference>
<dbReference type="GO" id="GO:0009328">
    <property type="term" value="C:phenylalanine-tRNA ligase complex"/>
    <property type="evidence" value="ECO:0007669"/>
    <property type="project" value="TreeGrafter"/>
</dbReference>
<dbReference type="Gene3D" id="3.30.70.380">
    <property type="entry name" value="Ferrodoxin-fold anticodon-binding domain"/>
    <property type="match status" value="1"/>
</dbReference>
<dbReference type="InterPro" id="IPR020825">
    <property type="entry name" value="Phe-tRNA_synthase-like_B3/B4"/>
</dbReference>
<sequence length="703" mass="83350">MRFSWNSLKYFIDLQDIQFNELMNKLTLAGFEIDDINQNPNIQDTIIDLNITANRQDVSSVIGLATEISSLINKPLLINHLHLENKINQYQINSSSININKNTNLSEIRINIIHNLKNQNSPEWMKKYLLNYDIQCTDLLSDIQKYIQIKWGQEICIIDISDIYNQNLNKDLIEIKTDQQVRKINDINNIFCQEYLIYNNIKLEEIISQQLDLNKPVSAILLCGYAYDSKKSNLLKLIKNNNYINTDENQKRGHTNKRLYLDYAYQEALTLISTTTQGIINKPYYYSKINKRLSKTITINKKFIEQTLGPLKNSSTKYLKTHIITDILKRLNLNPKYNYYTKNFVITIPEYRYKDLSRNIDVIEEIGRIYGYKNFLDKLPYKYKTGFISKQYHLINQIRQIFRDVGLHEVINSSLTKTNKIIKSPNQYIKIYNPLLEDQSILRNNLIEDLIYNKEYNYKQKNRNIEIFEIGRVFNQSSLQKEDNEQIHLAGIMANNNFIQTSWKEKSHKLNWFHVKGTIEYLFEKLQIEIKWDPLNSIENKQEDELFNNCYDTNNSTYIKICNTNFIIGILGQLNNTLSKHLYDNQKMYIFEININTLKKLQIQKKHLEYTLSEYSRYPSVSRDISIQINKNIALASVKKYIYQTNPSLIENIDIFNEYYDKQKNKRYIGLRITYRSNNKTLNNNDIKHIDHTIQNILQNINK</sequence>
<evidence type="ECO:0000256" key="1">
    <source>
        <dbReference type="ARBA" id="ARBA00001946"/>
    </source>
</evidence>
<dbReference type="InterPro" id="IPR036690">
    <property type="entry name" value="Fdx_antiC-bd_sf"/>
</dbReference>
<dbReference type="InterPro" id="IPR009061">
    <property type="entry name" value="DNA-bd_dom_put_sf"/>
</dbReference>
<gene>
    <name evidence="12" type="primary">syfB</name>
</gene>
<dbReference type="SUPFAM" id="SSF55681">
    <property type="entry name" value="Class II aaRS and biotin synthetases"/>
    <property type="match status" value="1"/>
</dbReference>
<reference evidence="12" key="2">
    <citation type="submission" date="2019-04" db="EMBL/GenBank/DDBJ databases">
        <authorList>
            <person name="Pasella M."/>
        </authorList>
    </citation>
    <scope>NUCLEOTIDE SEQUENCE</scope>
    <source>
        <strain evidence="12">PD2206</strain>
    </source>
</reference>
<dbReference type="GO" id="GO:0000287">
    <property type="term" value="F:magnesium ion binding"/>
    <property type="evidence" value="ECO:0007669"/>
    <property type="project" value="InterPro"/>
</dbReference>
<geneLocation type="plastid" evidence="12"/>
<keyword evidence="8" id="KW-0648">Protein biosynthesis</keyword>
<keyword evidence="4" id="KW-0479">Metal-binding</keyword>
<dbReference type="Gene3D" id="3.50.40.10">
    <property type="entry name" value="Phenylalanyl-trna Synthetase, Chain B, domain 3"/>
    <property type="match status" value="1"/>
</dbReference>
<evidence type="ECO:0000256" key="2">
    <source>
        <dbReference type="ARBA" id="ARBA00012814"/>
    </source>
</evidence>
<comment type="cofactor">
    <cofactor evidence="1">
        <name>Mg(2+)</name>
        <dbReference type="ChEBI" id="CHEBI:18420"/>
    </cofactor>
</comment>
<dbReference type="SUPFAM" id="SSF54991">
    <property type="entry name" value="Anticodon-binding domain of PheRS"/>
    <property type="match status" value="1"/>
</dbReference>
<evidence type="ECO:0000256" key="3">
    <source>
        <dbReference type="ARBA" id="ARBA00022598"/>
    </source>
</evidence>
<dbReference type="GO" id="GO:0003723">
    <property type="term" value="F:RNA binding"/>
    <property type="evidence" value="ECO:0007669"/>
    <property type="project" value="InterPro"/>
</dbReference>
<dbReference type="PANTHER" id="PTHR10947:SF0">
    <property type="entry name" value="PHENYLALANINE--TRNA LIGASE BETA SUBUNIT"/>
    <property type="match status" value="1"/>
</dbReference>
<dbReference type="Pfam" id="PF03147">
    <property type="entry name" value="FDX-ACB"/>
    <property type="match status" value="1"/>
</dbReference>
<evidence type="ECO:0000256" key="7">
    <source>
        <dbReference type="ARBA" id="ARBA00022842"/>
    </source>
</evidence>
<dbReference type="InterPro" id="IPR041616">
    <property type="entry name" value="PheRS_beta_core"/>
</dbReference>
<keyword evidence="3 12" id="KW-0436">Ligase</keyword>
<dbReference type="Pfam" id="PF03484">
    <property type="entry name" value="B5"/>
    <property type="match status" value="1"/>
</dbReference>
<dbReference type="Gene3D" id="3.30.930.10">
    <property type="entry name" value="Bira Bifunctional Protein, Domain 2"/>
    <property type="match status" value="1"/>
</dbReference>
<dbReference type="SMART" id="SM00874">
    <property type="entry name" value="B5"/>
    <property type="match status" value="1"/>
</dbReference>
<keyword evidence="12" id="KW-0934">Plastid</keyword>
<evidence type="ECO:0000256" key="4">
    <source>
        <dbReference type="ARBA" id="ARBA00022723"/>
    </source>
</evidence>
<keyword evidence="6" id="KW-0067">ATP-binding</keyword>
<feature type="domain" description="FDX-ACB" evidence="10">
    <location>
        <begin position="616"/>
        <end position="703"/>
    </location>
</feature>
<dbReference type="Pfam" id="PF17759">
    <property type="entry name" value="tRNA_synthFbeta"/>
    <property type="match status" value="1"/>
</dbReference>
<proteinExistence type="predicted"/>
<accession>A0A4D6WJX9</accession>
<dbReference type="InterPro" id="IPR005147">
    <property type="entry name" value="tRNA_synthase_B5-dom"/>
</dbReference>
<reference evidence="12" key="1">
    <citation type="journal article" date="2019" name="Mol. Phylogenet. Evol.">
        <title>Morphological evolution and classification of the red algal order Ceramiales inferred using plastid phylogenomics.</title>
        <authorList>
            <person name="Diaz-Tapia P."/>
            <person name="Pasella M.M."/>
            <person name="Verbruggen H."/>
            <person name="Maggs C.A."/>
        </authorList>
    </citation>
    <scope>NUCLEOTIDE SEQUENCE</scope>
    <source>
        <strain evidence="12">PD2206</strain>
    </source>
</reference>
<evidence type="ECO:0000256" key="8">
    <source>
        <dbReference type="ARBA" id="ARBA00022917"/>
    </source>
</evidence>
<evidence type="ECO:0000313" key="12">
    <source>
        <dbReference type="EMBL" id="QCI04354.1"/>
    </source>
</evidence>
<dbReference type="PROSITE" id="PS51447">
    <property type="entry name" value="FDX_ACB"/>
    <property type="match status" value="1"/>
</dbReference>
<keyword evidence="7" id="KW-0460">Magnesium</keyword>
<organism evidence="12">
    <name type="scientific">Antithamnion hubbsii</name>
    <dbReference type="NCBI Taxonomy" id="1005974"/>
    <lineage>
        <taxon>Eukaryota</taxon>
        <taxon>Rhodophyta</taxon>
        <taxon>Florideophyceae</taxon>
        <taxon>Rhodymeniophycidae</taxon>
        <taxon>Ceramiales</taxon>
        <taxon>Ceramiaceae</taxon>
        <taxon>Antithamnion</taxon>
    </lineage>
</organism>
<keyword evidence="9" id="KW-0030">Aminoacyl-tRNA synthetase</keyword>
<dbReference type="InterPro" id="IPR005121">
    <property type="entry name" value="Fdx_antiC-bd"/>
</dbReference>
<evidence type="ECO:0000259" key="11">
    <source>
        <dbReference type="PROSITE" id="PS51483"/>
    </source>
</evidence>
<keyword evidence="5" id="KW-0547">Nucleotide-binding</keyword>
<dbReference type="GO" id="GO:0004826">
    <property type="term" value="F:phenylalanine-tRNA ligase activity"/>
    <property type="evidence" value="ECO:0007669"/>
    <property type="project" value="UniProtKB-EC"/>
</dbReference>